<feature type="transmembrane region" description="Helical" evidence="3">
    <location>
        <begin position="311"/>
        <end position="331"/>
    </location>
</feature>
<name>A0A4V1X8I6_9PEZI</name>
<dbReference type="SUPFAM" id="SSF103473">
    <property type="entry name" value="MFS general substrate transporter"/>
    <property type="match status" value="1"/>
</dbReference>
<feature type="transmembrane region" description="Helical" evidence="3">
    <location>
        <begin position="102"/>
        <end position="135"/>
    </location>
</feature>
<feature type="transmembrane region" description="Helical" evidence="3">
    <location>
        <begin position="72"/>
        <end position="93"/>
    </location>
</feature>
<dbReference type="STRING" id="155417.A0A4V1X8I6"/>
<organism evidence="5 6">
    <name type="scientific">Monosporascus ibericus</name>
    <dbReference type="NCBI Taxonomy" id="155417"/>
    <lineage>
        <taxon>Eukaryota</taxon>
        <taxon>Fungi</taxon>
        <taxon>Dikarya</taxon>
        <taxon>Ascomycota</taxon>
        <taxon>Pezizomycotina</taxon>
        <taxon>Sordariomycetes</taxon>
        <taxon>Xylariomycetidae</taxon>
        <taxon>Xylariales</taxon>
        <taxon>Xylariales incertae sedis</taxon>
        <taxon>Monosporascus</taxon>
    </lineage>
</organism>
<keyword evidence="3" id="KW-1133">Transmembrane helix</keyword>
<reference evidence="5 6" key="1">
    <citation type="submission" date="2018-06" db="EMBL/GenBank/DDBJ databases">
        <title>Complete Genomes of Monosporascus.</title>
        <authorList>
            <person name="Robinson A.J."/>
            <person name="Natvig D.O."/>
        </authorList>
    </citation>
    <scope>NUCLEOTIDE SEQUENCE [LARGE SCALE GENOMIC DNA]</scope>
    <source>
        <strain evidence="5 6">CBS 110550</strain>
    </source>
</reference>
<dbReference type="InterPro" id="IPR036259">
    <property type="entry name" value="MFS_trans_sf"/>
</dbReference>
<comment type="subcellular location">
    <subcellularLocation>
        <location evidence="1">Membrane</location>
        <topology evidence="1">Multi-pass membrane protein</topology>
    </subcellularLocation>
</comment>
<evidence type="ECO:0000256" key="2">
    <source>
        <dbReference type="SAM" id="MobiDB-lite"/>
    </source>
</evidence>
<feature type="domain" description="Major facilitator superfamily (MFS) profile" evidence="4">
    <location>
        <begin position="36"/>
        <end position="454"/>
    </location>
</feature>
<feature type="transmembrane region" description="Helical" evidence="3">
    <location>
        <begin position="207"/>
        <end position="224"/>
    </location>
</feature>
<dbReference type="PROSITE" id="PS50850">
    <property type="entry name" value="MFS"/>
    <property type="match status" value="1"/>
</dbReference>
<proteinExistence type="predicted"/>
<dbReference type="PANTHER" id="PTHR23520:SF5">
    <property type="entry name" value="TRANSPORTER, PUTATIVE (AFU_ORTHOLOGUE AFUA_3G04000)-RELATED"/>
    <property type="match status" value="1"/>
</dbReference>
<feature type="region of interest" description="Disordered" evidence="2">
    <location>
        <begin position="234"/>
        <end position="253"/>
    </location>
</feature>
<sequence length="482" mass="52232">MDESGTRAPAMPAWRGISAKVFEELGLVSLHSSSLDVKLLCLQRFVRLFAYGSSTLVLVAYLEALGNTKTEIGLFMTLTLVGDVCISFLLTLFADALGRKSILALGAALMVASGIVFAISGSYWVLLVAAIVGVISPSGNEIGPFRAVEESIVAHLTEPYNRGDIYAWYSMLGFAGAASGLACCGWILQHLTQSRRWDIIPSYRAIYFGYAAIGALKLVLSLLLTRSVESEKNWQRANEGQGETAPLLNGSTEEPAKRGIRSLLPHISKDSVPVVINLCLLFALDSFASGLTPMSWITYYIQSKFNIEEGVLGTIFFVSQMLAATSMIVASSLAKRFGNVNTMVFTHLPSAIFRALIGIPNDSHITLLFLLLNASMQSMDTAPRAAFLAMIVLPEERTAVLGTANVVKTIGQSLGPLLTGFLADRKLFWVAFLGSGSLKALYDLGLLALFKNKEKEREEAKQRPIPGSLEEESDSQDRVSNI</sequence>
<dbReference type="GO" id="GO:0000329">
    <property type="term" value="C:fungal-type vacuole membrane"/>
    <property type="evidence" value="ECO:0007669"/>
    <property type="project" value="TreeGrafter"/>
</dbReference>
<accession>A0A4V1X8I6</accession>
<evidence type="ECO:0000256" key="1">
    <source>
        <dbReference type="ARBA" id="ARBA00004141"/>
    </source>
</evidence>
<dbReference type="Pfam" id="PF07690">
    <property type="entry name" value="MFS_1"/>
    <property type="match status" value="1"/>
</dbReference>
<comment type="caution">
    <text evidence="5">The sequence shown here is derived from an EMBL/GenBank/DDBJ whole genome shotgun (WGS) entry which is preliminary data.</text>
</comment>
<keyword evidence="3" id="KW-0472">Membrane</keyword>
<keyword evidence="3" id="KW-0812">Transmembrane</keyword>
<dbReference type="EMBL" id="QJNU01001610">
    <property type="protein sequence ID" value="RYO73663.1"/>
    <property type="molecule type" value="Genomic_DNA"/>
</dbReference>
<evidence type="ECO:0000313" key="5">
    <source>
        <dbReference type="EMBL" id="RYO73663.1"/>
    </source>
</evidence>
<dbReference type="AlphaFoldDB" id="A0A4V1X8I6"/>
<evidence type="ECO:0000259" key="4">
    <source>
        <dbReference type="PROSITE" id="PS50850"/>
    </source>
</evidence>
<dbReference type="Gene3D" id="1.20.1250.20">
    <property type="entry name" value="MFS general substrate transporter like domains"/>
    <property type="match status" value="1"/>
</dbReference>
<feature type="transmembrane region" description="Helical" evidence="3">
    <location>
        <begin position="166"/>
        <end position="187"/>
    </location>
</feature>
<feature type="transmembrane region" description="Helical" evidence="3">
    <location>
        <begin position="48"/>
        <end position="66"/>
    </location>
</feature>
<dbReference type="GO" id="GO:0022857">
    <property type="term" value="F:transmembrane transporter activity"/>
    <property type="evidence" value="ECO:0007669"/>
    <property type="project" value="InterPro"/>
</dbReference>
<evidence type="ECO:0000313" key="6">
    <source>
        <dbReference type="Proteomes" id="UP000293360"/>
    </source>
</evidence>
<dbReference type="InterPro" id="IPR011701">
    <property type="entry name" value="MFS"/>
</dbReference>
<dbReference type="PANTHER" id="PTHR23520">
    <property type="entry name" value="TRANSPORTER, PUTATIVE (AFU_ORTHOLOGUE AFUA_3G04000)-RELATED"/>
    <property type="match status" value="1"/>
</dbReference>
<evidence type="ECO:0000256" key="3">
    <source>
        <dbReference type="SAM" id="Phobius"/>
    </source>
</evidence>
<gene>
    <name evidence="5" type="ORF">DL764_010441</name>
</gene>
<feature type="transmembrane region" description="Helical" evidence="3">
    <location>
        <begin position="274"/>
        <end position="299"/>
    </location>
</feature>
<feature type="region of interest" description="Disordered" evidence="2">
    <location>
        <begin position="457"/>
        <end position="482"/>
    </location>
</feature>
<dbReference type="Proteomes" id="UP000293360">
    <property type="component" value="Unassembled WGS sequence"/>
</dbReference>
<keyword evidence="6" id="KW-1185">Reference proteome</keyword>
<dbReference type="InterPro" id="IPR020846">
    <property type="entry name" value="MFS_dom"/>
</dbReference>
<protein>
    <recommendedName>
        <fullName evidence="4">Major facilitator superfamily (MFS) profile domain-containing protein</fullName>
    </recommendedName>
</protein>
<dbReference type="OrthoDB" id="10027823at2759"/>